<dbReference type="Gene3D" id="1.10.1200.10">
    <property type="entry name" value="ACP-like"/>
    <property type="match status" value="1"/>
</dbReference>
<dbReference type="PROSITE" id="PS50075">
    <property type="entry name" value="CARRIER"/>
    <property type="match status" value="1"/>
</dbReference>
<dbReference type="InterPro" id="IPR009081">
    <property type="entry name" value="PP-bd_ACP"/>
</dbReference>
<feature type="domain" description="Carrier" evidence="1">
    <location>
        <begin position="6"/>
        <end position="81"/>
    </location>
</feature>
<dbReference type="InterPro" id="IPR036736">
    <property type="entry name" value="ACP-like_sf"/>
</dbReference>
<dbReference type="SUPFAM" id="SSF47336">
    <property type="entry name" value="ACP-like"/>
    <property type="match status" value="1"/>
</dbReference>
<dbReference type="AlphaFoldDB" id="G9VYU5"/>
<reference evidence="2" key="2">
    <citation type="submission" date="2011-11" db="EMBL/GenBank/DDBJ databases">
        <title>The simocyclinone biosynthetic gene cluster isolated from Streptomyces antibioticus Tue6040.</title>
        <authorList>
            <person name="Trefzer A."/>
            <person name="Bechthold A."/>
        </authorList>
    </citation>
    <scope>NUCLEOTIDE SEQUENCE</scope>
    <source>
        <strain evidence="2">Tue6040</strain>
    </source>
</reference>
<evidence type="ECO:0000313" key="2">
    <source>
        <dbReference type="EMBL" id="AEU17883.1"/>
    </source>
</evidence>
<reference evidence="2" key="1">
    <citation type="journal article" date="2002" name="Antimicrob. Agents Chemother.">
        <title>Biosynthetic gene cluster of simocyclinone, a natural multihybrid antibiotic.</title>
        <authorList>
            <person name="Trefzer A."/>
            <person name="Pelzer S."/>
            <person name="Schimana J."/>
            <person name="Stockert S."/>
            <person name="Bihlmaier C."/>
            <person name="Fiedler H.P."/>
            <person name="Welzel K."/>
            <person name="Vente A."/>
            <person name="Bechthold A."/>
        </authorList>
    </citation>
    <scope>NUCLEOTIDE SEQUENCE</scope>
    <source>
        <strain evidence="2">Tue6040</strain>
    </source>
</reference>
<dbReference type="Pfam" id="PF00550">
    <property type="entry name" value="PP-binding"/>
    <property type="match status" value="1"/>
</dbReference>
<name>G9VYU5_STRAT</name>
<evidence type="ECO:0000259" key="1">
    <source>
        <dbReference type="PROSITE" id="PS50075"/>
    </source>
</evidence>
<sequence length="82" mass="9206">MATMAPEDKRLVKGIVCDILELESDEITDVSLFIEDHDADSMRLIEILSSLEVNLKVTIEQAELSRMVNLEGIYEVIGNIAR</sequence>
<organism evidence="2">
    <name type="scientific">Streptomyces antibioticus</name>
    <dbReference type="NCBI Taxonomy" id="1890"/>
    <lineage>
        <taxon>Bacteria</taxon>
        <taxon>Bacillati</taxon>
        <taxon>Actinomycetota</taxon>
        <taxon>Actinomycetes</taxon>
        <taxon>Kitasatosporales</taxon>
        <taxon>Streptomycetaceae</taxon>
        <taxon>Streptomyces</taxon>
    </lineage>
</organism>
<proteinExistence type="predicted"/>
<dbReference type="EMBL" id="AF324838">
    <property type="protein sequence ID" value="AEU17883.1"/>
    <property type="molecule type" value="Genomic_DNA"/>
</dbReference>
<protein>
    <submittedName>
        <fullName evidence="2">Putative acyl carrier protein</fullName>
    </submittedName>
</protein>
<accession>G9VYU5</accession>